<dbReference type="OrthoDB" id="28755at2759"/>
<dbReference type="InParanoid" id="A0A1Y2ECY4"/>
<dbReference type="Pfam" id="PF11913">
    <property type="entry name" value="DUF3431"/>
    <property type="match status" value="1"/>
</dbReference>
<protein>
    <submittedName>
        <fullName evidence="1">Uncharacterized protein</fullName>
    </submittedName>
</protein>
<evidence type="ECO:0000313" key="2">
    <source>
        <dbReference type="Proteomes" id="UP000193467"/>
    </source>
</evidence>
<dbReference type="STRING" id="106004.A0A1Y2ECY4"/>
<gene>
    <name evidence="1" type="ORF">BCR35DRAFT_269785</name>
</gene>
<dbReference type="Proteomes" id="UP000193467">
    <property type="component" value="Unassembled WGS sequence"/>
</dbReference>
<dbReference type="InterPro" id="IPR021838">
    <property type="entry name" value="DUF3431"/>
</dbReference>
<comment type="caution">
    <text evidence="1">The sequence shown here is derived from an EMBL/GenBank/DDBJ whole genome shotgun (WGS) entry which is preliminary data.</text>
</comment>
<dbReference type="PANTHER" id="PTHR37490">
    <property type="entry name" value="EXPRESSED PROTEIN"/>
    <property type="match status" value="1"/>
</dbReference>
<sequence>MDLVFSHFNEDLEVFADHIHAIKNLSMVQKHKTRVIVYTKDTEEDYVSLKGLRSITGVDEVVVLPNFGREGGTYLTHIVRHYGSDDKPSDLADLTLFLQHHLAWHWVAGMRWDLVDSRTGFLALGPYIKTDCGVDTTGNGEFPRMRDIYSMFREEFCPPTLQLSAWAGQFIVSRNRILANSLSKYETLLNTLQAPMHHWVHDEGAYFAYHGSVGPSNPFLGHALERSWPTIFNCTDPRIADLCKDDTYDKENCQCFDD</sequence>
<accession>A0A1Y2ECY4</accession>
<keyword evidence="2" id="KW-1185">Reference proteome</keyword>
<organism evidence="1 2">
    <name type="scientific">Leucosporidium creatinivorum</name>
    <dbReference type="NCBI Taxonomy" id="106004"/>
    <lineage>
        <taxon>Eukaryota</taxon>
        <taxon>Fungi</taxon>
        <taxon>Dikarya</taxon>
        <taxon>Basidiomycota</taxon>
        <taxon>Pucciniomycotina</taxon>
        <taxon>Microbotryomycetes</taxon>
        <taxon>Leucosporidiales</taxon>
        <taxon>Leucosporidium</taxon>
    </lineage>
</organism>
<dbReference type="EMBL" id="MCGR01000057">
    <property type="protein sequence ID" value="ORY69277.1"/>
    <property type="molecule type" value="Genomic_DNA"/>
</dbReference>
<evidence type="ECO:0000313" key="1">
    <source>
        <dbReference type="EMBL" id="ORY69277.1"/>
    </source>
</evidence>
<name>A0A1Y2ECY4_9BASI</name>
<reference evidence="1 2" key="1">
    <citation type="submission" date="2016-07" db="EMBL/GenBank/DDBJ databases">
        <title>Pervasive Adenine N6-methylation of Active Genes in Fungi.</title>
        <authorList>
            <consortium name="DOE Joint Genome Institute"/>
            <person name="Mondo S.J."/>
            <person name="Dannebaum R.O."/>
            <person name="Kuo R.C."/>
            <person name="Labutti K."/>
            <person name="Haridas S."/>
            <person name="Kuo A."/>
            <person name="Salamov A."/>
            <person name="Ahrendt S.R."/>
            <person name="Lipzen A."/>
            <person name="Sullivan W."/>
            <person name="Andreopoulos W.B."/>
            <person name="Clum A."/>
            <person name="Lindquist E."/>
            <person name="Daum C."/>
            <person name="Ramamoorthy G.K."/>
            <person name="Gryganskyi A."/>
            <person name="Culley D."/>
            <person name="Magnuson J.K."/>
            <person name="James T.Y."/>
            <person name="O'Malley M.A."/>
            <person name="Stajich J.E."/>
            <person name="Spatafora J.W."/>
            <person name="Visel A."/>
            <person name="Grigoriev I.V."/>
        </authorList>
    </citation>
    <scope>NUCLEOTIDE SEQUENCE [LARGE SCALE GENOMIC DNA]</scope>
    <source>
        <strain evidence="1 2">62-1032</strain>
    </source>
</reference>
<dbReference type="AlphaFoldDB" id="A0A1Y2ECY4"/>
<proteinExistence type="predicted"/>
<dbReference type="PANTHER" id="PTHR37490:SF1">
    <property type="entry name" value="GLYCOSYLTRANSFERASE 2-LIKE DOMAIN-CONTAINING PROTEIN"/>
    <property type="match status" value="1"/>
</dbReference>